<evidence type="ECO:0000256" key="1">
    <source>
        <dbReference type="ARBA" id="ARBA00022737"/>
    </source>
</evidence>
<dbReference type="PROSITE" id="PS51257">
    <property type="entry name" value="PROKAR_LIPOPROTEIN"/>
    <property type="match status" value="1"/>
</dbReference>
<dbReference type="STRING" id="88036.D8SGV4"/>
<dbReference type="InterPro" id="IPR046960">
    <property type="entry name" value="PPR_At4g14850-like_plant"/>
</dbReference>
<dbReference type="FunFam" id="1.25.40.10:FF:000158">
    <property type="entry name" value="pentatricopeptide repeat-containing protein At2g33680"/>
    <property type="match status" value="1"/>
</dbReference>
<feature type="repeat" description="PPR" evidence="2">
    <location>
        <begin position="151"/>
        <end position="185"/>
    </location>
</feature>
<dbReference type="InterPro" id="IPR002885">
    <property type="entry name" value="PPR_rpt"/>
</dbReference>
<evidence type="ECO:0000313" key="3">
    <source>
        <dbReference type="EMBL" id="EFJ16414.1"/>
    </source>
</evidence>
<feature type="repeat" description="PPR" evidence="2">
    <location>
        <begin position="76"/>
        <end position="110"/>
    </location>
</feature>
<dbReference type="GO" id="GO:0048731">
    <property type="term" value="P:system development"/>
    <property type="evidence" value="ECO:0007669"/>
    <property type="project" value="UniProtKB-ARBA"/>
</dbReference>
<dbReference type="InterPro" id="IPR011990">
    <property type="entry name" value="TPR-like_helical_dom_sf"/>
</dbReference>
<dbReference type="Gramene" id="EFJ16414">
    <property type="protein sequence ID" value="EFJ16414"/>
    <property type="gene ID" value="SELMODRAFT_116892"/>
</dbReference>
<protein>
    <recommendedName>
        <fullName evidence="5">Pentacotripeptide-repeat region of PRORP domain-containing protein</fullName>
    </recommendedName>
</protein>
<gene>
    <name evidence="3" type="ORF">SELMODRAFT_116892</name>
</gene>
<evidence type="ECO:0000313" key="4">
    <source>
        <dbReference type="Proteomes" id="UP000001514"/>
    </source>
</evidence>
<organism evidence="4">
    <name type="scientific">Selaginella moellendorffii</name>
    <name type="common">Spikemoss</name>
    <dbReference type="NCBI Taxonomy" id="88036"/>
    <lineage>
        <taxon>Eukaryota</taxon>
        <taxon>Viridiplantae</taxon>
        <taxon>Streptophyta</taxon>
        <taxon>Embryophyta</taxon>
        <taxon>Tracheophyta</taxon>
        <taxon>Lycopodiopsida</taxon>
        <taxon>Selaginellales</taxon>
        <taxon>Selaginellaceae</taxon>
        <taxon>Selaginella</taxon>
    </lineage>
</organism>
<name>D8SGV4_SELML</name>
<dbReference type="Proteomes" id="UP000001514">
    <property type="component" value="Unassembled WGS sequence"/>
</dbReference>
<dbReference type="GO" id="GO:0003723">
    <property type="term" value="F:RNA binding"/>
    <property type="evidence" value="ECO:0007669"/>
    <property type="project" value="InterPro"/>
</dbReference>
<keyword evidence="4" id="KW-1185">Reference proteome</keyword>
<dbReference type="NCBIfam" id="TIGR00756">
    <property type="entry name" value="PPR"/>
    <property type="match status" value="3"/>
</dbReference>
<dbReference type="Pfam" id="PF13041">
    <property type="entry name" value="PPR_2"/>
    <property type="match status" value="2"/>
</dbReference>
<evidence type="ECO:0000256" key="2">
    <source>
        <dbReference type="PROSITE-ProRule" id="PRU00708"/>
    </source>
</evidence>
<evidence type="ECO:0008006" key="5">
    <source>
        <dbReference type="Google" id="ProtNLM"/>
    </source>
</evidence>
<dbReference type="HOGENOM" id="CLU_002706_0_2_1"/>
<proteinExistence type="predicted"/>
<dbReference type="Gene3D" id="1.25.40.10">
    <property type="entry name" value="Tetratricopeptide repeat domain"/>
    <property type="match status" value="3"/>
</dbReference>
<dbReference type="PANTHER" id="PTHR47926">
    <property type="entry name" value="PENTATRICOPEPTIDE REPEAT-CONTAINING PROTEIN"/>
    <property type="match status" value="1"/>
</dbReference>
<reference evidence="3 4" key="1">
    <citation type="journal article" date="2011" name="Science">
        <title>The Selaginella genome identifies genetic changes associated with the evolution of vascular plants.</title>
        <authorList>
            <person name="Banks J.A."/>
            <person name="Nishiyama T."/>
            <person name="Hasebe M."/>
            <person name="Bowman J.L."/>
            <person name="Gribskov M."/>
            <person name="dePamphilis C."/>
            <person name="Albert V.A."/>
            <person name="Aono N."/>
            <person name="Aoyama T."/>
            <person name="Ambrose B.A."/>
            <person name="Ashton N.W."/>
            <person name="Axtell M.J."/>
            <person name="Barker E."/>
            <person name="Barker M.S."/>
            <person name="Bennetzen J.L."/>
            <person name="Bonawitz N.D."/>
            <person name="Chapple C."/>
            <person name="Cheng C."/>
            <person name="Correa L.G."/>
            <person name="Dacre M."/>
            <person name="DeBarry J."/>
            <person name="Dreyer I."/>
            <person name="Elias M."/>
            <person name="Engstrom E.M."/>
            <person name="Estelle M."/>
            <person name="Feng L."/>
            <person name="Finet C."/>
            <person name="Floyd S.K."/>
            <person name="Frommer W.B."/>
            <person name="Fujita T."/>
            <person name="Gramzow L."/>
            <person name="Gutensohn M."/>
            <person name="Harholt J."/>
            <person name="Hattori M."/>
            <person name="Heyl A."/>
            <person name="Hirai T."/>
            <person name="Hiwatashi Y."/>
            <person name="Ishikawa M."/>
            <person name="Iwata M."/>
            <person name="Karol K.G."/>
            <person name="Koehler B."/>
            <person name="Kolukisaoglu U."/>
            <person name="Kubo M."/>
            <person name="Kurata T."/>
            <person name="Lalonde S."/>
            <person name="Li K."/>
            <person name="Li Y."/>
            <person name="Litt A."/>
            <person name="Lyons E."/>
            <person name="Manning G."/>
            <person name="Maruyama T."/>
            <person name="Michael T.P."/>
            <person name="Mikami K."/>
            <person name="Miyazaki S."/>
            <person name="Morinaga S."/>
            <person name="Murata T."/>
            <person name="Mueller-Roeber B."/>
            <person name="Nelson D.R."/>
            <person name="Obara M."/>
            <person name="Oguri Y."/>
            <person name="Olmstead R.G."/>
            <person name="Onodera N."/>
            <person name="Petersen B.L."/>
            <person name="Pils B."/>
            <person name="Prigge M."/>
            <person name="Rensing S.A."/>
            <person name="Riano-Pachon D.M."/>
            <person name="Roberts A.W."/>
            <person name="Sato Y."/>
            <person name="Scheller H.V."/>
            <person name="Schulz B."/>
            <person name="Schulz C."/>
            <person name="Shakirov E.V."/>
            <person name="Shibagaki N."/>
            <person name="Shinohara N."/>
            <person name="Shippen D.E."/>
            <person name="Soerensen I."/>
            <person name="Sotooka R."/>
            <person name="Sugimoto N."/>
            <person name="Sugita M."/>
            <person name="Sumikawa N."/>
            <person name="Tanurdzic M."/>
            <person name="Theissen G."/>
            <person name="Ulvskov P."/>
            <person name="Wakazuki S."/>
            <person name="Weng J.K."/>
            <person name="Willats W.W."/>
            <person name="Wipf D."/>
            <person name="Wolf P.G."/>
            <person name="Yang L."/>
            <person name="Zimmer A.D."/>
            <person name="Zhu Q."/>
            <person name="Mitros T."/>
            <person name="Hellsten U."/>
            <person name="Loque D."/>
            <person name="Otillar R."/>
            <person name="Salamov A."/>
            <person name="Schmutz J."/>
            <person name="Shapiro H."/>
            <person name="Lindquist E."/>
            <person name="Lucas S."/>
            <person name="Rokhsar D."/>
            <person name="Grigoriev I.V."/>
        </authorList>
    </citation>
    <scope>NUCLEOTIDE SEQUENCE [LARGE SCALE GENOMIC DNA]</scope>
</reference>
<dbReference type="KEGG" id="smo:SELMODRAFT_116892"/>
<accession>D8SGV4</accession>
<dbReference type="InParanoid" id="D8SGV4"/>
<dbReference type="Pfam" id="PF01535">
    <property type="entry name" value="PPR"/>
    <property type="match status" value="2"/>
</dbReference>
<feature type="repeat" description="PPR" evidence="2">
    <location>
        <begin position="284"/>
        <end position="319"/>
    </location>
</feature>
<dbReference type="PANTHER" id="PTHR47926:SF533">
    <property type="entry name" value="DYW DOMAIN-CONTAINING PROTEIN"/>
    <property type="match status" value="1"/>
</dbReference>
<sequence>MLLEGLKPRDSFVFTALLGSCAQVGDCRTGSWIHSSFLTGRFFRDVVVGTALINMYGKCGAVRDAFIVFQHMEHKNSFSRNAMIDAFCRSGAVREGLDLFRGMQLEGVRPDSITFTVVTWNVILSAYAQRGHIKEYVVSARRVFDDNLEKDRVSWNALIAAYARNGHGTLAFQMYRLMNLEAYRPNLVTFVCVLRACTCIEEGRTIHRHVAESKLVSDTMVGTALVTMYGSCGSLNDAVAIFESLIVKNEITWTSILVVSAQHHHHHDVLELYSAMVLDGIDPNHVTFVALLFSCCHHGLPSEALSFYRSMTPDHGIEPNLFHLACVFDTLAREGFITDVIKDYLDLSSKRLRDCSKECNDVLWTSLLSGCTIHGDKYNAKQAARSALRSNAKNSAAYSFVCANL</sequence>
<keyword evidence="1" id="KW-0677">Repeat</keyword>
<dbReference type="EMBL" id="GL377619">
    <property type="protein sequence ID" value="EFJ16414.1"/>
    <property type="molecule type" value="Genomic_DNA"/>
</dbReference>
<dbReference type="AlphaFoldDB" id="D8SGV4"/>
<dbReference type="GO" id="GO:0009451">
    <property type="term" value="P:RNA modification"/>
    <property type="evidence" value="ECO:0007669"/>
    <property type="project" value="InterPro"/>
</dbReference>
<dbReference type="PROSITE" id="PS51375">
    <property type="entry name" value="PPR"/>
    <property type="match status" value="3"/>
</dbReference>
<dbReference type="eggNOG" id="KOG4197">
    <property type="taxonomic scope" value="Eukaryota"/>
</dbReference>